<dbReference type="Pfam" id="PF07687">
    <property type="entry name" value="M20_dimer"/>
    <property type="match status" value="1"/>
</dbReference>
<name>A0A1L3LIH2_9HYPH</name>
<dbReference type="Gene3D" id="3.40.630.10">
    <property type="entry name" value="Zn peptidases"/>
    <property type="match status" value="1"/>
</dbReference>
<evidence type="ECO:0000313" key="5">
    <source>
        <dbReference type="Proteomes" id="UP000182306"/>
    </source>
</evidence>
<comment type="cofactor">
    <cofactor evidence="2">
        <name>Mn(2+)</name>
        <dbReference type="ChEBI" id="CHEBI:29035"/>
    </cofactor>
    <text evidence="2">The Mn(2+) ion enhances activity.</text>
</comment>
<dbReference type="EMBL" id="CP013107">
    <property type="protein sequence ID" value="APG89880.1"/>
    <property type="molecule type" value="Genomic_DNA"/>
</dbReference>
<proteinExistence type="predicted"/>
<sequence>MVPDMKISAAISNALPELVAIRRDLHAHPELGLEERRTSAFIAGHLEALGYTVTTGLAKTGVVGTLRNGSSPRSIGIRADIDALPILEETGLNYASKTPGLMHACGHDGHTAMLLGAARALAERKNFDGTVHLIFQPAEENFGGAKIMIDEGLFERFPCDAVFALHNEPNLPFGQFALREGPIGAAVDEARITVHGRGGHGAEPQETADPIVCGASIVMALQTIVSRNIHPMDPTVVTVGAFHAGSASNIIPERAEIVVGIRSFDPAVRDELERRIRMIAEAQAASFGMRATVDYLRSYDATINHKAETDFVRDLAIRFAGADKVVDLARPYMGSEDFAYMLKERPGTYFFLGSRVTGEEKPLHHPGYNFNDDLLPVGAAFWTELAEAYLARP</sequence>
<dbReference type="NCBIfam" id="TIGR01891">
    <property type="entry name" value="amidohydrolases"/>
    <property type="match status" value="1"/>
</dbReference>
<dbReference type="InterPro" id="IPR002933">
    <property type="entry name" value="Peptidase_M20"/>
</dbReference>
<dbReference type="SUPFAM" id="SSF55031">
    <property type="entry name" value="Bacterial exopeptidase dimerisation domain"/>
    <property type="match status" value="1"/>
</dbReference>
<dbReference type="PIRSF" id="PIRSF005962">
    <property type="entry name" value="Pept_M20D_amidohydro"/>
    <property type="match status" value="1"/>
</dbReference>
<gene>
    <name evidence="4" type="primary">hipO</name>
    <name evidence="4" type="ORF">SAMCFNEI73_Ch0552</name>
</gene>
<evidence type="ECO:0000259" key="3">
    <source>
        <dbReference type="Pfam" id="PF07687"/>
    </source>
</evidence>
<dbReference type="CDD" id="cd05666">
    <property type="entry name" value="M20_Acy1-like"/>
    <property type="match status" value="1"/>
</dbReference>
<feature type="binding site" evidence="2">
    <location>
        <position position="166"/>
    </location>
    <ligand>
        <name>Mn(2+)</name>
        <dbReference type="ChEBI" id="CHEBI:29035"/>
        <label>2</label>
    </ligand>
</feature>
<reference evidence="4 5" key="1">
    <citation type="submission" date="2015-10" db="EMBL/GenBank/DDBJ databases">
        <title>Genomic differences between typical nodule nitrogen-fixing rhizobial strains and those coming from bean seeds.</title>
        <authorList>
            <person name="Peralta H."/>
            <person name="Aguilar-Vera A."/>
            <person name="Diaz R."/>
            <person name="Mora Y."/>
            <person name="Martinez-Batallar G."/>
            <person name="Salazar E."/>
            <person name="Vargas-Lagunas C."/>
            <person name="Encarnacion S."/>
            <person name="Girard L."/>
            <person name="Mora J."/>
        </authorList>
    </citation>
    <scope>NUCLEOTIDE SEQUENCE [LARGE SCALE GENOMIC DNA]</scope>
    <source>
        <strain evidence="4 5">CFNEI 73</strain>
    </source>
</reference>
<feature type="domain" description="Peptidase M20 dimerisation" evidence="3">
    <location>
        <begin position="190"/>
        <end position="284"/>
    </location>
</feature>
<dbReference type="PANTHER" id="PTHR11014:SF63">
    <property type="entry name" value="METALLOPEPTIDASE, PUTATIVE (AFU_ORTHOLOGUE AFUA_6G09600)-RELATED"/>
    <property type="match status" value="1"/>
</dbReference>
<feature type="binding site" evidence="2">
    <location>
        <position position="105"/>
    </location>
    <ligand>
        <name>Mn(2+)</name>
        <dbReference type="ChEBI" id="CHEBI:29035"/>
        <label>2</label>
    </ligand>
</feature>
<accession>A0A1L3LIH2</accession>
<protein>
    <submittedName>
        <fullName evidence="4">Hippurate hydrolase HipO</fullName>
        <ecNumber evidence="4">3.5.1.47</ecNumber>
    </submittedName>
</protein>
<keyword evidence="1 4" id="KW-0378">Hydrolase</keyword>
<evidence type="ECO:0000256" key="2">
    <source>
        <dbReference type="PIRSR" id="PIRSR005962-1"/>
    </source>
</evidence>
<dbReference type="EC" id="3.5.1.47" evidence="4"/>
<dbReference type="GO" id="GO:0046872">
    <property type="term" value="F:metal ion binding"/>
    <property type="evidence" value="ECO:0007669"/>
    <property type="project" value="UniProtKB-KW"/>
</dbReference>
<evidence type="ECO:0000256" key="1">
    <source>
        <dbReference type="ARBA" id="ARBA00022801"/>
    </source>
</evidence>
<dbReference type="KEGG" id="same:SAMCFNEI73_Ch0552"/>
<dbReference type="InterPro" id="IPR036264">
    <property type="entry name" value="Bact_exopeptidase_dim_dom"/>
</dbReference>
<keyword evidence="2" id="KW-0464">Manganese</keyword>
<keyword evidence="5" id="KW-1185">Reference proteome</keyword>
<dbReference type="PANTHER" id="PTHR11014">
    <property type="entry name" value="PEPTIDASE M20 FAMILY MEMBER"/>
    <property type="match status" value="1"/>
</dbReference>
<dbReference type="STRING" id="194963.SAMCFNEI73_Ch0552"/>
<dbReference type="AlphaFoldDB" id="A0A1L3LIH2"/>
<dbReference type="Pfam" id="PF01546">
    <property type="entry name" value="Peptidase_M20"/>
    <property type="match status" value="1"/>
</dbReference>
<keyword evidence="2" id="KW-0479">Metal-binding</keyword>
<dbReference type="GO" id="GO:0050118">
    <property type="term" value="F:N-acetyldiaminopimelate deacetylase activity"/>
    <property type="evidence" value="ECO:0007669"/>
    <property type="project" value="UniProtKB-EC"/>
</dbReference>
<dbReference type="Gene3D" id="3.30.70.360">
    <property type="match status" value="1"/>
</dbReference>
<organism evidence="4 5">
    <name type="scientific">Sinorhizobium americanum</name>
    <dbReference type="NCBI Taxonomy" id="194963"/>
    <lineage>
        <taxon>Bacteria</taxon>
        <taxon>Pseudomonadati</taxon>
        <taxon>Pseudomonadota</taxon>
        <taxon>Alphaproteobacteria</taxon>
        <taxon>Hyphomicrobiales</taxon>
        <taxon>Rhizobiaceae</taxon>
        <taxon>Sinorhizobium/Ensifer group</taxon>
        <taxon>Sinorhizobium</taxon>
    </lineage>
</organism>
<dbReference type="SUPFAM" id="SSF53187">
    <property type="entry name" value="Zn-dependent exopeptidases"/>
    <property type="match status" value="1"/>
</dbReference>
<evidence type="ECO:0000313" key="4">
    <source>
        <dbReference type="EMBL" id="APG89880.1"/>
    </source>
</evidence>
<dbReference type="InterPro" id="IPR011650">
    <property type="entry name" value="Peptidase_M20_dimer"/>
</dbReference>
<feature type="binding site" evidence="2">
    <location>
        <position position="107"/>
    </location>
    <ligand>
        <name>Mn(2+)</name>
        <dbReference type="ChEBI" id="CHEBI:29035"/>
        <label>2</label>
    </ligand>
</feature>
<dbReference type="GO" id="GO:0019877">
    <property type="term" value="P:diaminopimelate biosynthetic process"/>
    <property type="evidence" value="ECO:0007669"/>
    <property type="project" value="UniProtKB-ARBA"/>
</dbReference>
<feature type="binding site" evidence="2">
    <location>
        <position position="140"/>
    </location>
    <ligand>
        <name>Mn(2+)</name>
        <dbReference type="ChEBI" id="CHEBI:29035"/>
        <label>2</label>
    </ligand>
</feature>
<dbReference type="InterPro" id="IPR017439">
    <property type="entry name" value="Amidohydrolase"/>
</dbReference>
<feature type="binding site" evidence="2">
    <location>
        <position position="364"/>
    </location>
    <ligand>
        <name>Mn(2+)</name>
        <dbReference type="ChEBI" id="CHEBI:29035"/>
        <label>2</label>
    </ligand>
</feature>
<dbReference type="Proteomes" id="UP000182306">
    <property type="component" value="Chromosome"/>
</dbReference>
<dbReference type="FunFam" id="3.30.70.360:FF:000001">
    <property type="entry name" value="N-acetyldiaminopimelate deacetylase"/>
    <property type="match status" value="1"/>
</dbReference>